<reference evidence="1 2" key="1">
    <citation type="submission" date="2019-01" db="EMBL/GenBank/DDBJ databases">
        <title>Pseudolysobacter antarctica gen. nov., sp. nov., isolated from Fildes Peninsula, Antarctica.</title>
        <authorList>
            <person name="Wei Z."/>
            <person name="Peng F."/>
        </authorList>
    </citation>
    <scope>NUCLEOTIDE SEQUENCE [LARGE SCALE GENOMIC DNA]</scope>
    <source>
        <strain evidence="1 2">AQ6-296</strain>
    </source>
</reference>
<accession>A0A411HNU7</accession>
<dbReference type="OrthoDB" id="5985451at2"/>
<dbReference type="RefSeq" id="WP_129835867.1">
    <property type="nucleotide sequence ID" value="NZ_CP035704.1"/>
</dbReference>
<dbReference type="AlphaFoldDB" id="A0A411HNU7"/>
<keyword evidence="2" id="KW-1185">Reference proteome</keyword>
<evidence type="ECO:0000313" key="1">
    <source>
        <dbReference type="EMBL" id="QBB72163.1"/>
    </source>
</evidence>
<organism evidence="1 2">
    <name type="scientific">Pseudolysobacter antarcticus</name>
    <dbReference type="NCBI Taxonomy" id="2511995"/>
    <lineage>
        <taxon>Bacteria</taxon>
        <taxon>Pseudomonadati</taxon>
        <taxon>Pseudomonadota</taxon>
        <taxon>Gammaproteobacteria</taxon>
        <taxon>Lysobacterales</taxon>
        <taxon>Rhodanobacteraceae</taxon>
        <taxon>Pseudolysobacter</taxon>
    </lineage>
</organism>
<gene>
    <name evidence="1" type="ORF">ELE36_18335</name>
</gene>
<dbReference type="Proteomes" id="UP000291562">
    <property type="component" value="Chromosome"/>
</dbReference>
<name>A0A411HNU7_9GAMM</name>
<dbReference type="KEGG" id="xbc:ELE36_18335"/>
<dbReference type="EMBL" id="CP035704">
    <property type="protein sequence ID" value="QBB72163.1"/>
    <property type="molecule type" value="Genomic_DNA"/>
</dbReference>
<proteinExistence type="predicted"/>
<evidence type="ECO:0000313" key="2">
    <source>
        <dbReference type="Proteomes" id="UP000291562"/>
    </source>
</evidence>
<protein>
    <submittedName>
        <fullName evidence="1">Uncharacterized protein</fullName>
    </submittedName>
</protein>
<sequence length="115" mass="12546">MSTQRYYLSIADLAHARGENPAFSFQGVSAESFAQALQAALRKPTLWQQWSADQTDPDSIDPALGQTDPSATVSAKQADLHVDIEVVTSLSHTILKHRLALLAGHSWELHDVKPA</sequence>